<evidence type="ECO:0000313" key="2">
    <source>
        <dbReference type="EMBL" id="AJE32526.1"/>
    </source>
</evidence>
<reference evidence="2 3" key="1">
    <citation type="submission" date="2013-04" db="EMBL/GenBank/DDBJ databases">
        <title>Complete genome sequence of Corynebacterium humireducens DSM 45392(T), isolated from a wastewater-fed microbial fuel cell.</title>
        <authorList>
            <person name="Ruckert C."/>
            <person name="Albersmeier A."/>
            <person name="Kalinowski J."/>
        </authorList>
    </citation>
    <scope>NUCLEOTIDE SEQUENCE [LARGE SCALE GENOMIC DNA]</scope>
    <source>
        <strain evidence="3">MFC-5</strain>
    </source>
</reference>
<gene>
    <name evidence="2" type="ORF">B842_03365</name>
</gene>
<accession>A0A0B5D1L5</accession>
<evidence type="ECO:0000313" key="3">
    <source>
        <dbReference type="Proteomes" id="UP000031524"/>
    </source>
</evidence>
<evidence type="ECO:0000256" key="1">
    <source>
        <dbReference type="SAM" id="MobiDB-lite"/>
    </source>
</evidence>
<dbReference type="OrthoDB" id="3312407at2"/>
<dbReference type="AlphaFoldDB" id="A0A0B5D1L5"/>
<dbReference type="RefSeq" id="WP_052437714.1">
    <property type="nucleotide sequence ID" value="NZ_BCSU01000030.1"/>
</dbReference>
<feature type="compositionally biased region" description="Low complexity" evidence="1">
    <location>
        <begin position="473"/>
        <end position="482"/>
    </location>
</feature>
<evidence type="ECO:0008006" key="4">
    <source>
        <dbReference type="Google" id="ProtNLM"/>
    </source>
</evidence>
<name>A0A0B5D1L5_9CORY</name>
<feature type="compositionally biased region" description="Pro residues" evidence="1">
    <location>
        <begin position="483"/>
        <end position="494"/>
    </location>
</feature>
<feature type="region of interest" description="Disordered" evidence="1">
    <location>
        <begin position="470"/>
        <end position="494"/>
    </location>
</feature>
<dbReference type="STRING" id="1223515.B842_03365"/>
<keyword evidence="3" id="KW-1185">Reference proteome</keyword>
<dbReference type="HOGENOM" id="CLU_551767_0_0_11"/>
<dbReference type="EMBL" id="CP005286">
    <property type="protein sequence ID" value="AJE32526.1"/>
    <property type="molecule type" value="Genomic_DNA"/>
</dbReference>
<organism evidence="2 3">
    <name type="scientific">Corynebacterium humireducens NBRC 106098 = DSM 45392</name>
    <dbReference type="NCBI Taxonomy" id="1223515"/>
    <lineage>
        <taxon>Bacteria</taxon>
        <taxon>Bacillati</taxon>
        <taxon>Actinomycetota</taxon>
        <taxon>Actinomycetes</taxon>
        <taxon>Mycobacteriales</taxon>
        <taxon>Corynebacteriaceae</taxon>
        <taxon>Corynebacterium</taxon>
    </lineage>
</organism>
<proteinExistence type="predicted"/>
<protein>
    <recommendedName>
        <fullName evidence="4">Portal protein</fullName>
    </recommendedName>
</protein>
<dbReference type="Proteomes" id="UP000031524">
    <property type="component" value="Chromosome"/>
</dbReference>
<sequence>MSRVARTIPSELASPSLTAAATTVDTTTTTNQVTDTTGWKKQAWDAYDKVGELRYVCQRIANSLSRVTLYAADIDPTTGRPSTSPTDNPTAASIVNDIAGGPAGRAALISKLVTHLTVPGEGWIAVISRSIDGQAVEEWHVLSADEITSRGARITLRLQDGTDHPFDPTTDILTRIHRPHPKNSRESDSPVRAALPTLNEITRTSQAIDGAGKSRLAGNGILLLPSEISMPVTEAPQPDPDAPGLPAGAPVTVEKSVTAQDVMVQLQQVMTTAISDPTSAAAMVPIVLKASGEHLDKIRHIRFESEVTETNLKTRDSAIRRLALSLDIPPELLTGVGGTNHWNAWLVDEDAINTHFAPLATLICDALTEAILRPLLAHAGIDGTLFTVWFDLADLAQTPNRGEDAVNAFDRGAISSTALRQALGFGDDDAPAENMTRAEQQQLAVSLVKGAPSLLPMLARLLGMDVDTTQPLAPIGTSTTPATPTPTKAPPRKD</sequence>
<dbReference type="KEGG" id="chm:B842_03365"/>